<dbReference type="InterPro" id="IPR023027">
    <property type="entry name" value="Mannitol_DH_CS"/>
</dbReference>
<dbReference type="Pfam" id="PF08125">
    <property type="entry name" value="Mannitol_dh_C"/>
    <property type="match status" value="1"/>
</dbReference>
<dbReference type="GO" id="GO:0008926">
    <property type="term" value="F:mannitol-1-phosphate 5-dehydrogenase activity"/>
    <property type="evidence" value="ECO:0007669"/>
    <property type="project" value="UniProtKB-EC"/>
</dbReference>
<dbReference type="RefSeq" id="WP_121194883.1">
    <property type="nucleotide sequence ID" value="NZ_RBWV01000016.1"/>
</dbReference>
<dbReference type="PANTHER" id="PTHR43362:SF1">
    <property type="entry name" value="MANNITOL DEHYDROGENASE 2-RELATED"/>
    <property type="match status" value="1"/>
</dbReference>
<evidence type="ECO:0000259" key="8">
    <source>
        <dbReference type="Pfam" id="PF08125"/>
    </source>
</evidence>
<protein>
    <recommendedName>
        <fullName evidence="2">Mannitol-1-phosphate 5-dehydrogenase</fullName>
        <ecNumber evidence="1">1.1.1.17</ecNumber>
    </recommendedName>
</protein>
<dbReference type="PROSITE" id="PS00974">
    <property type="entry name" value="MANNITOL_DHGENASE"/>
    <property type="match status" value="1"/>
</dbReference>
<dbReference type="PANTHER" id="PTHR43362">
    <property type="entry name" value="MANNITOL DEHYDROGENASE DSF1-RELATED"/>
    <property type="match status" value="1"/>
</dbReference>
<evidence type="ECO:0000256" key="3">
    <source>
        <dbReference type="ARBA" id="ARBA00023002"/>
    </source>
</evidence>
<dbReference type="Pfam" id="PF01232">
    <property type="entry name" value="Mannitol_dh"/>
    <property type="match status" value="1"/>
</dbReference>
<dbReference type="InterPro" id="IPR000669">
    <property type="entry name" value="Mannitol_DH"/>
</dbReference>
<comment type="catalytic activity">
    <reaction evidence="5">
        <text>D-mannitol 1-phosphate + NAD(+) = beta-D-fructose 6-phosphate + NADH + H(+)</text>
        <dbReference type="Rhea" id="RHEA:19661"/>
        <dbReference type="ChEBI" id="CHEBI:15378"/>
        <dbReference type="ChEBI" id="CHEBI:57540"/>
        <dbReference type="ChEBI" id="CHEBI:57634"/>
        <dbReference type="ChEBI" id="CHEBI:57945"/>
        <dbReference type="ChEBI" id="CHEBI:61381"/>
        <dbReference type="EC" id="1.1.1.17"/>
    </reaction>
</comment>
<organism evidence="9 10">
    <name type="scientific">Motilibacter peucedani</name>
    <dbReference type="NCBI Taxonomy" id="598650"/>
    <lineage>
        <taxon>Bacteria</taxon>
        <taxon>Bacillati</taxon>
        <taxon>Actinomycetota</taxon>
        <taxon>Actinomycetes</taxon>
        <taxon>Motilibacterales</taxon>
        <taxon>Motilibacteraceae</taxon>
        <taxon>Motilibacter</taxon>
    </lineage>
</organism>
<dbReference type="EMBL" id="RBWV01000016">
    <property type="protein sequence ID" value="RKS68498.1"/>
    <property type="molecule type" value="Genomic_DNA"/>
</dbReference>
<dbReference type="InParanoid" id="A0A420XKR6"/>
<evidence type="ECO:0000256" key="5">
    <source>
        <dbReference type="ARBA" id="ARBA00048615"/>
    </source>
</evidence>
<dbReference type="SUPFAM" id="SSF51735">
    <property type="entry name" value="NAD(P)-binding Rossmann-fold domains"/>
    <property type="match status" value="1"/>
</dbReference>
<proteinExistence type="inferred from homology"/>
<dbReference type="Proteomes" id="UP000281955">
    <property type="component" value="Unassembled WGS sequence"/>
</dbReference>
<keyword evidence="3" id="KW-0560">Oxidoreductase</keyword>
<evidence type="ECO:0000259" key="7">
    <source>
        <dbReference type="Pfam" id="PF01232"/>
    </source>
</evidence>
<dbReference type="PRINTS" id="PR00084">
    <property type="entry name" value="MTLDHDRGNASE"/>
</dbReference>
<dbReference type="GO" id="GO:0019594">
    <property type="term" value="P:mannitol metabolic process"/>
    <property type="evidence" value="ECO:0007669"/>
    <property type="project" value="InterPro"/>
</dbReference>
<keyword evidence="10" id="KW-1185">Reference proteome</keyword>
<dbReference type="InterPro" id="IPR013131">
    <property type="entry name" value="Mannitol_DH_N"/>
</dbReference>
<dbReference type="AlphaFoldDB" id="A0A420XKR6"/>
<comment type="similarity">
    <text evidence="6">Belongs to the mannitol dehydrogenase family. UxuB subfamily.</text>
</comment>
<reference evidence="9 10" key="1">
    <citation type="submission" date="2018-10" db="EMBL/GenBank/DDBJ databases">
        <title>Genomic Encyclopedia of Archaeal and Bacterial Type Strains, Phase II (KMG-II): from individual species to whole genera.</title>
        <authorList>
            <person name="Goeker M."/>
        </authorList>
    </citation>
    <scope>NUCLEOTIDE SEQUENCE [LARGE SCALE GENOMIC DNA]</scope>
    <source>
        <strain evidence="9 10">RP-AC37</strain>
    </source>
</reference>
<evidence type="ECO:0000256" key="4">
    <source>
        <dbReference type="ARBA" id="ARBA00023027"/>
    </source>
</evidence>
<dbReference type="Gene3D" id="1.10.1040.10">
    <property type="entry name" value="N-(1-d-carboxylethyl)-l-norvaline Dehydrogenase, domain 2"/>
    <property type="match status" value="1"/>
</dbReference>
<dbReference type="InterPro" id="IPR013118">
    <property type="entry name" value="Mannitol_DH_C"/>
</dbReference>
<evidence type="ECO:0000313" key="9">
    <source>
        <dbReference type="EMBL" id="RKS68498.1"/>
    </source>
</evidence>
<evidence type="ECO:0000313" key="10">
    <source>
        <dbReference type="Proteomes" id="UP000281955"/>
    </source>
</evidence>
<dbReference type="FunFam" id="3.40.50.720:FF:000129">
    <property type="entry name" value="D-mannonate oxidoreductase"/>
    <property type="match status" value="1"/>
</dbReference>
<dbReference type="InterPro" id="IPR013328">
    <property type="entry name" value="6PGD_dom2"/>
</dbReference>
<name>A0A420XKR6_9ACTN</name>
<evidence type="ECO:0000256" key="6">
    <source>
        <dbReference type="ARBA" id="ARBA00061451"/>
    </source>
</evidence>
<dbReference type="SUPFAM" id="SSF48179">
    <property type="entry name" value="6-phosphogluconate dehydrogenase C-terminal domain-like"/>
    <property type="match status" value="1"/>
</dbReference>
<dbReference type="InterPro" id="IPR008927">
    <property type="entry name" value="6-PGluconate_DH-like_C_sf"/>
</dbReference>
<dbReference type="EC" id="1.1.1.17" evidence="1"/>
<dbReference type="InterPro" id="IPR036291">
    <property type="entry name" value="NAD(P)-bd_dom_sf"/>
</dbReference>
<keyword evidence="4" id="KW-0520">NAD</keyword>
<comment type="caution">
    <text evidence="9">The sequence shown here is derived from an EMBL/GenBank/DDBJ whole genome shotgun (WGS) entry which is preliminary data.</text>
</comment>
<feature type="domain" description="Mannitol dehydrogenase C-terminal" evidence="8">
    <location>
        <begin position="288"/>
        <end position="473"/>
    </location>
</feature>
<dbReference type="OrthoDB" id="271711at2"/>
<sequence>MTPLSSTTLPEIAGRVPVPSYDRSALRTGIVHFGVGGFHRAHQAMYLDRLMSEGGAHEWAVTGVGVLPGDRRMQEALAKQDHLYTLVVKSPDGSLEPRVIGSIRDYLFAPDDPERVIECMADPGVRIVSLTITEGGYNFHAVTGEFVVDNPDVVHDVAEPAASRTAFGLVTEALVRRRARGIPPFTVMSCDNIQGNGDVARRCFTSFAALRDPELAAWVGAEVCFPNSMVDRITPVTTEDDRAEVRERFGIDDAWPVVCEPFTQWVLEDRFGAGRPPYEDAGVQLVSDVEPYELMKLRLLNASHQAIAYFGYLAGYRLVHDAAQDQLFARFLLSYMDVEATPTLEPVPGIDLDGYKLELVERFSNAGVRDTLARLCAESSDRIPKWLLPVVRLNLASGGEVHRSAAVVASWARYAEGVDEQGEPIEVVDPLRDVLVPAARQQGADPLSFLRNRDVFGDLVDDERFTTAYLWALDSLHTKGARATLEALAADSAG</sequence>
<gene>
    <name evidence="9" type="ORF">CLV35_3625</name>
</gene>
<evidence type="ECO:0000256" key="2">
    <source>
        <dbReference type="ARBA" id="ARBA00016219"/>
    </source>
</evidence>
<dbReference type="Gene3D" id="3.40.50.720">
    <property type="entry name" value="NAD(P)-binding Rossmann-like Domain"/>
    <property type="match status" value="1"/>
</dbReference>
<accession>A0A420XKR6</accession>
<evidence type="ECO:0000256" key="1">
    <source>
        <dbReference type="ARBA" id="ARBA00012939"/>
    </source>
</evidence>
<feature type="domain" description="Mannitol dehydrogenase N-terminal" evidence="7">
    <location>
        <begin position="29"/>
        <end position="278"/>
    </location>
</feature>
<dbReference type="InterPro" id="IPR050988">
    <property type="entry name" value="Mannitol_DH/Oxidoreductase"/>
</dbReference>